<dbReference type="Gene3D" id="3.10.520.10">
    <property type="entry name" value="ApbE-like domains"/>
    <property type="match status" value="1"/>
</dbReference>
<dbReference type="InterPro" id="IPR007183">
    <property type="entry name" value="UPF0280"/>
</dbReference>
<comment type="caution">
    <text evidence="1">The sequence shown here is derived from an EMBL/GenBank/DDBJ whole genome shotgun (WGS) entry which is preliminary data.</text>
</comment>
<dbReference type="InterPro" id="IPR003374">
    <property type="entry name" value="ApbE-like_sf"/>
</dbReference>
<evidence type="ECO:0000313" key="1">
    <source>
        <dbReference type="EMBL" id="MBC8199048.1"/>
    </source>
</evidence>
<accession>A0A8J6TBF5</accession>
<protein>
    <submittedName>
        <fullName evidence="1">UPF0280 family protein</fullName>
    </submittedName>
</protein>
<evidence type="ECO:0000313" key="2">
    <source>
        <dbReference type="Proteomes" id="UP000603545"/>
    </source>
</evidence>
<dbReference type="SUPFAM" id="SSF143631">
    <property type="entry name" value="ApbE-like"/>
    <property type="match status" value="1"/>
</dbReference>
<organism evidence="1 2">
    <name type="scientific">Candidatus Desulfaltia bathyphila</name>
    <dbReference type="NCBI Taxonomy" id="2841697"/>
    <lineage>
        <taxon>Bacteria</taxon>
        <taxon>Pseudomonadati</taxon>
        <taxon>Thermodesulfobacteriota</taxon>
        <taxon>Desulfobacteria</taxon>
        <taxon>Desulfobacterales</taxon>
        <taxon>Desulfobacterales incertae sedis</taxon>
        <taxon>Candidatus Desulfaltia</taxon>
    </lineage>
</organism>
<dbReference type="Proteomes" id="UP000603545">
    <property type="component" value="Unassembled WGS sequence"/>
</dbReference>
<sequence>MYKERAYRNLVARDNLVSFRVAVKETDLFVHAAKQLEDVTRELVLKHRGYLEAYIHENQEFAKTLEPYRINGPAPIIIKEMAAASEKTGVGPMAAVAGAIAEHVGKGLLSYTDEVVVENGGDIFIKTDSPVTAGIFAGQSPFSMHIGLRVDPMGKPVSICTSSGTIGHSLSLGKADAVCVVSKSGSLADAAATSIGNHVASKTDIQKAIEFGKNIEGVTGLVIIMGDRIGLYGKVEMVPLKAKKG</sequence>
<dbReference type="AlphaFoldDB" id="A0A8J6TBF5"/>
<dbReference type="NCBIfam" id="NF003323">
    <property type="entry name" value="PRK04334.1-3"/>
    <property type="match status" value="1"/>
</dbReference>
<dbReference type="PIRSF" id="PIRSF006421">
    <property type="entry name" value="UCP006421"/>
    <property type="match status" value="1"/>
</dbReference>
<reference evidence="1 2" key="1">
    <citation type="submission" date="2020-08" db="EMBL/GenBank/DDBJ databases">
        <title>Bridging the membrane lipid divide: bacteria of the FCB group superphylum have the potential to synthesize archaeal ether lipids.</title>
        <authorList>
            <person name="Villanueva L."/>
            <person name="Von Meijenfeldt F.A.B."/>
            <person name="Westbye A.B."/>
            <person name="Yadav S."/>
            <person name="Hopmans E.C."/>
            <person name="Dutilh B.E."/>
            <person name="Sinninghe Damste J.S."/>
        </authorList>
    </citation>
    <scope>NUCLEOTIDE SEQUENCE [LARGE SCALE GENOMIC DNA]</scope>
    <source>
        <strain evidence="1">NIOZ-UU82</strain>
    </source>
</reference>
<name>A0A8J6TBF5_9BACT</name>
<proteinExistence type="predicted"/>
<dbReference type="EMBL" id="JACNLL010000033">
    <property type="protein sequence ID" value="MBC8199048.1"/>
    <property type="molecule type" value="Genomic_DNA"/>
</dbReference>
<gene>
    <name evidence="1" type="ORF">H8E80_03260</name>
</gene>